<evidence type="ECO:0000256" key="1">
    <source>
        <dbReference type="ARBA" id="ARBA00001946"/>
    </source>
</evidence>
<keyword evidence="4" id="KW-1133">Transmembrane helix</keyword>
<evidence type="ECO:0000313" key="7">
    <source>
        <dbReference type="EMBL" id="NZA26632.1"/>
    </source>
</evidence>
<dbReference type="InterPro" id="IPR000160">
    <property type="entry name" value="GGDEF_dom"/>
</dbReference>
<accession>A0A853JD06</accession>
<dbReference type="AlphaFoldDB" id="A0A853JD06"/>
<evidence type="ECO:0000313" key="8">
    <source>
        <dbReference type="Proteomes" id="UP000578091"/>
    </source>
</evidence>
<evidence type="ECO:0000256" key="5">
    <source>
        <dbReference type="SAM" id="SignalP"/>
    </source>
</evidence>
<dbReference type="SUPFAM" id="SSF55073">
    <property type="entry name" value="Nucleotide cyclase"/>
    <property type="match status" value="1"/>
</dbReference>
<dbReference type="PANTHER" id="PTHR45138">
    <property type="entry name" value="REGULATORY COMPONENTS OF SENSORY TRANSDUCTION SYSTEM"/>
    <property type="match status" value="1"/>
</dbReference>
<keyword evidence="4" id="KW-0812">Transmembrane</keyword>
<gene>
    <name evidence="7" type="ORF">H0E84_09565</name>
</gene>
<dbReference type="GO" id="GO:0052621">
    <property type="term" value="F:diguanylate cyclase activity"/>
    <property type="evidence" value="ECO:0007669"/>
    <property type="project" value="UniProtKB-EC"/>
</dbReference>
<keyword evidence="8" id="KW-1185">Reference proteome</keyword>
<dbReference type="RefSeq" id="WP_180678421.1">
    <property type="nucleotide sequence ID" value="NZ_JACCKA010000059.1"/>
</dbReference>
<dbReference type="Gene3D" id="1.25.40.10">
    <property type="entry name" value="Tetratricopeptide repeat domain"/>
    <property type="match status" value="1"/>
</dbReference>
<name>A0A853JD06_9GAMM</name>
<keyword evidence="4" id="KW-0472">Membrane</keyword>
<dbReference type="InterPro" id="IPR029787">
    <property type="entry name" value="Nucleotide_cyclase"/>
</dbReference>
<feature type="domain" description="GGDEF" evidence="6">
    <location>
        <begin position="441"/>
        <end position="574"/>
    </location>
</feature>
<reference evidence="7 8" key="1">
    <citation type="submission" date="2020-07" db="EMBL/GenBank/DDBJ databases">
        <title>Luteimonas sp. SJ-92.</title>
        <authorList>
            <person name="Huang X.-X."/>
            <person name="Xu L."/>
            <person name="Sun J.-Q."/>
        </authorList>
    </citation>
    <scope>NUCLEOTIDE SEQUENCE [LARGE SCALE GENOMIC DNA]</scope>
    <source>
        <strain evidence="7 8">SJ-92</strain>
    </source>
</reference>
<feature type="signal peptide" evidence="5">
    <location>
        <begin position="1"/>
        <end position="18"/>
    </location>
</feature>
<proteinExistence type="predicted"/>
<comment type="catalytic activity">
    <reaction evidence="3">
        <text>2 GTP = 3',3'-c-di-GMP + 2 diphosphate</text>
        <dbReference type="Rhea" id="RHEA:24898"/>
        <dbReference type="ChEBI" id="CHEBI:33019"/>
        <dbReference type="ChEBI" id="CHEBI:37565"/>
        <dbReference type="ChEBI" id="CHEBI:58805"/>
        <dbReference type="EC" id="2.7.7.65"/>
    </reaction>
</comment>
<evidence type="ECO:0000256" key="3">
    <source>
        <dbReference type="ARBA" id="ARBA00034247"/>
    </source>
</evidence>
<evidence type="ECO:0000259" key="6">
    <source>
        <dbReference type="PROSITE" id="PS50887"/>
    </source>
</evidence>
<keyword evidence="5" id="KW-0732">Signal</keyword>
<dbReference type="InterPro" id="IPR043128">
    <property type="entry name" value="Rev_trsase/Diguanyl_cyclase"/>
</dbReference>
<dbReference type="PANTHER" id="PTHR45138:SF9">
    <property type="entry name" value="DIGUANYLATE CYCLASE DGCM-RELATED"/>
    <property type="match status" value="1"/>
</dbReference>
<dbReference type="Pfam" id="PF00990">
    <property type="entry name" value="GGDEF"/>
    <property type="match status" value="1"/>
</dbReference>
<sequence length="611" mass="67100">MRIFVFLFLALSFAGVSAASETEPSVGDLLREADQVRTSDLARFDALLHDLDALAESATAIERERVRLLQAHRLITRGRSEEAVVVLRDVIAEPAGAANKFLAGSMLANTHAITRRFELALHALDAMLAGQSDVEDKDILHRGLLVAAIVYNQVGEFRLGLHYAERVLDDTPLGRSRCAAENLVHEARNGLKERVDVARAMESVQVCEAEREPILAGFSRTYVAEMLAEDGKLEDAVALLEGYLSVVERAGYPLLIGQYHAMLAEHRMKLGDIEAAEQHARHAVSSTSSLASALPLVVAYRTLYEVAEHRQDPELALATYRLYAQADKAHFNDVKSREMAYQVVRHQTQQQAQQIELLNERNTVLELQQRVTEQRAQNTGLIVMLLVVLLASIGFWAYRTKRVQMRLRRMAEVDMLTGIGNRHHFTQRAERALAQCARAGEDAVLVMFDLDHFKLINDRFGHAAGDCALRHVAAACVPLCRPVDCFGRLGGEEFGILLPGCDLATGRRLAEDCIARFAEIHTADCGHVFEVTASFGVTNSAVSGYDLTRMLSHADRALYRAKRGGRNRVCVFETSLDAVALSLASAAMPTGDGADPDAAGVDAWKQGVAVG</sequence>
<dbReference type="SMART" id="SM00267">
    <property type="entry name" value="GGDEF"/>
    <property type="match status" value="1"/>
</dbReference>
<comment type="cofactor">
    <cofactor evidence="1">
        <name>Mg(2+)</name>
        <dbReference type="ChEBI" id="CHEBI:18420"/>
    </cofactor>
</comment>
<dbReference type="EC" id="2.7.7.65" evidence="2"/>
<comment type="caution">
    <text evidence="7">The sequence shown here is derived from an EMBL/GenBank/DDBJ whole genome shotgun (WGS) entry which is preliminary data.</text>
</comment>
<dbReference type="CDD" id="cd01949">
    <property type="entry name" value="GGDEF"/>
    <property type="match status" value="1"/>
</dbReference>
<dbReference type="NCBIfam" id="TIGR00254">
    <property type="entry name" value="GGDEF"/>
    <property type="match status" value="1"/>
</dbReference>
<feature type="chain" id="PRO_5032354124" description="diguanylate cyclase" evidence="5">
    <location>
        <begin position="19"/>
        <end position="611"/>
    </location>
</feature>
<feature type="transmembrane region" description="Helical" evidence="4">
    <location>
        <begin position="379"/>
        <end position="398"/>
    </location>
</feature>
<dbReference type="InterPro" id="IPR011990">
    <property type="entry name" value="TPR-like_helical_dom_sf"/>
</dbReference>
<dbReference type="InterPro" id="IPR050469">
    <property type="entry name" value="Diguanylate_Cyclase"/>
</dbReference>
<dbReference type="Proteomes" id="UP000578091">
    <property type="component" value="Unassembled WGS sequence"/>
</dbReference>
<protein>
    <recommendedName>
        <fullName evidence="2">diguanylate cyclase</fullName>
        <ecNumber evidence="2">2.7.7.65</ecNumber>
    </recommendedName>
</protein>
<dbReference type="FunFam" id="3.30.70.270:FF:000001">
    <property type="entry name" value="Diguanylate cyclase domain protein"/>
    <property type="match status" value="1"/>
</dbReference>
<evidence type="ECO:0000256" key="4">
    <source>
        <dbReference type="SAM" id="Phobius"/>
    </source>
</evidence>
<evidence type="ECO:0000256" key="2">
    <source>
        <dbReference type="ARBA" id="ARBA00012528"/>
    </source>
</evidence>
<dbReference type="Gene3D" id="3.30.70.270">
    <property type="match status" value="1"/>
</dbReference>
<organism evidence="7 8">
    <name type="scientific">Luteimonas salinisoli</name>
    <dbReference type="NCBI Taxonomy" id="2752307"/>
    <lineage>
        <taxon>Bacteria</taxon>
        <taxon>Pseudomonadati</taxon>
        <taxon>Pseudomonadota</taxon>
        <taxon>Gammaproteobacteria</taxon>
        <taxon>Lysobacterales</taxon>
        <taxon>Lysobacteraceae</taxon>
        <taxon>Luteimonas</taxon>
    </lineage>
</organism>
<dbReference type="EMBL" id="JACCKA010000059">
    <property type="protein sequence ID" value="NZA26632.1"/>
    <property type="molecule type" value="Genomic_DNA"/>
</dbReference>
<dbReference type="SUPFAM" id="SSF48452">
    <property type="entry name" value="TPR-like"/>
    <property type="match status" value="1"/>
</dbReference>
<dbReference type="PROSITE" id="PS50887">
    <property type="entry name" value="GGDEF"/>
    <property type="match status" value="1"/>
</dbReference>